<dbReference type="InterPro" id="IPR000938">
    <property type="entry name" value="CAP-Gly_domain"/>
</dbReference>
<feature type="compositionally biased region" description="Polar residues" evidence="2">
    <location>
        <begin position="379"/>
        <end position="399"/>
    </location>
</feature>
<evidence type="ECO:0000259" key="3">
    <source>
        <dbReference type="PROSITE" id="PS50245"/>
    </source>
</evidence>
<feature type="domain" description="CAP-Gly" evidence="3">
    <location>
        <begin position="637"/>
        <end position="679"/>
    </location>
</feature>
<evidence type="ECO:0000256" key="2">
    <source>
        <dbReference type="SAM" id="MobiDB-lite"/>
    </source>
</evidence>
<organism evidence="4 5">
    <name type="scientific">Takifugu bimaculatus</name>
    <dbReference type="NCBI Taxonomy" id="433685"/>
    <lineage>
        <taxon>Eukaryota</taxon>
        <taxon>Metazoa</taxon>
        <taxon>Chordata</taxon>
        <taxon>Craniata</taxon>
        <taxon>Vertebrata</taxon>
        <taxon>Euteleostomi</taxon>
        <taxon>Actinopterygii</taxon>
        <taxon>Neopterygii</taxon>
        <taxon>Teleostei</taxon>
        <taxon>Neoteleostei</taxon>
        <taxon>Acanthomorphata</taxon>
        <taxon>Eupercaria</taxon>
        <taxon>Tetraodontiformes</taxon>
        <taxon>Tetradontoidea</taxon>
        <taxon>Tetraodontidae</taxon>
        <taxon>Takifugu</taxon>
    </lineage>
</organism>
<feature type="compositionally biased region" description="Polar residues" evidence="2">
    <location>
        <begin position="100"/>
        <end position="209"/>
    </location>
</feature>
<dbReference type="PROSITE" id="PS50245">
    <property type="entry name" value="CAP_GLY_2"/>
    <property type="match status" value="1"/>
</dbReference>
<dbReference type="SUPFAM" id="SSF74924">
    <property type="entry name" value="Cap-Gly domain"/>
    <property type="match status" value="1"/>
</dbReference>
<evidence type="ECO:0000313" key="4">
    <source>
        <dbReference type="EMBL" id="TNM87885.1"/>
    </source>
</evidence>
<comment type="caution">
    <text evidence="4">The sequence shown here is derived from an EMBL/GenBank/DDBJ whole genome shotgun (WGS) entry which is preliminary data.</text>
</comment>
<keyword evidence="1" id="KW-0175">Coiled coil</keyword>
<dbReference type="GO" id="GO:0008017">
    <property type="term" value="F:microtubule binding"/>
    <property type="evidence" value="ECO:0007669"/>
    <property type="project" value="InterPro"/>
</dbReference>
<feature type="region of interest" description="Disordered" evidence="2">
    <location>
        <begin position="958"/>
        <end position="985"/>
    </location>
</feature>
<feature type="compositionally biased region" description="Polar residues" evidence="2">
    <location>
        <begin position="735"/>
        <end position="744"/>
    </location>
</feature>
<accession>A0A4Z2B759</accession>
<feature type="compositionally biased region" description="Basic and acidic residues" evidence="2">
    <location>
        <begin position="84"/>
        <end position="97"/>
    </location>
</feature>
<dbReference type="InterPro" id="IPR036859">
    <property type="entry name" value="CAP-Gly_dom_sf"/>
</dbReference>
<feature type="compositionally biased region" description="Basic and acidic residues" evidence="2">
    <location>
        <begin position="400"/>
        <end position="417"/>
    </location>
</feature>
<reference evidence="4 5" key="1">
    <citation type="submission" date="2019-04" db="EMBL/GenBank/DDBJ databases">
        <title>The sequence and de novo assembly of Takifugu bimaculatus genome using PacBio and Hi-C technologies.</title>
        <authorList>
            <person name="Xu P."/>
            <person name="Liu B."/>
            <person name="Zhou Z."/>
        </authorList>
    </citation>
    <scope>NUCLEOTIDE SEQUENCE [LARGE SCALE GENOMIC DNA]</scope>
    <source>
        <strain evidence="4">TB-2018</strain>
        <tissue evidence="4">Muscle</tissue>
    </source>
</reference>
<feature type="compositionally biased region" description="Polar residues" evidence="2">
    <location>
        <begin position="284"/>
        <end position="297"/>
    </location>
</feature>
<dbReference type="AlphaFoldDB" id="A0A4Z2B759"/>
<feature type="compositionally biased region" description="Basic and acidic residues" evidence="2">
    <location>
        <begin position="488"/>
        <end position="498"/>
    </location>
</feature>
<dbReference type="EMBL" id="SWLE01000019">
    <property type="protein sequence ID" value="TNM87885.1"/>
    <property type="molecule type" value="Genomic_DNA"/>
</dbReference>
<feature type="compositionally biased region" description="Polar residues" evidence="2">
    <location>
        <begin position="305"/>
        <end position="316"/>
    </location>
</feature>
<sequence length="1226" mass="137773">MQKLRKMRSHMDEKFLTKREQQLKQRRHHAEELLEWKQLLDQEEADVRRMEKEALAVWNKQKPQDKDGLKIEISDISHSPSHHQNSEPRTDSEKDYGSEGDQSPVTPESSIHTEVLGSQHTGSPSSVQSLPVTETPLASIQESPANYTQDFTSASQSNIKQSPQGSSRGSNSPTASPSERSSKTKMQLCSSSRNNTQTHTQPTGSQRVSQFEPISDQSDIETRIKALKEELKKRKFMAYQLKKEQKKRQKERLKAQEANLLKQLQSYDKFIEKTKAELNKKSDTANLHMQDSNSFGDESSVKAPAQSSDSIRTQIDASLHSDVLPQLDHSKATSVPETVTPTPVHDNPESLNSESKGCLSPGLFRPSSRDAQMIESGDESINFNNRSDLQQDIVQGVRSQSEDQHTEQNLTLEKEDSLEQEYFPSSSRAQDDQVKKTEISKTKEAGISDIITSAVSDLSEINRENKVHPSCTFSSGPHSHSPDLGPVSKKEDSKKDAKASSSIANEYDDDFELSVCSSPREEHHHSKPASHTSASPAESKLSSGHLSSREEDEIDEELAQFSENSKGSNQSERLLDILNKTEDSIADGKDVGNSIYSPPIPVTQAPPPPVVDEMSSFKIGDRVLVGRVQPGRLRFKGPTSFANGFWAGVELDKSEGSNNGTYDGVLYFVCEENHGIFAPPDKITHLPDKFEIYTDTAEDDESFFDDPPGKRGVKDKPEEDKSSNQNLKKEKDQTSQDLIESENNNDSNQSVFQAEFGLHSQQGNLSEHPISNGAVLDLKDLPHNHHNSGMDVIVQAKELGNLDQKVVLLEEDINTSHLATELTNDGAREKVPVSLDTFADTLLNSFVNDIVTQFAEIKRAKEQKIVEGNQANGDLVGRNEDERIVGNKDGLPFFLPAEQEELSSPELCNRPESPILGPSGQEELAKRLAELELSRELLNDIGDDQDWFDEDFGLSSRREQQQLKKKEEEARPELPLPLPPKLPEQPAMVVPHSAAELEKMVHAATQEIWEVCGLDKDGMLTQAHLPAPKPSQEYLGEEASGQDQEAVCIRSYKQAVYDFTWEILQEIYTEDPNINQPQWVKPRRGKSSYYRVKTQRDVIKTQVLTLPDNNHQSDSQTRVQICGFFQEFIAAEVLKLYGLTKDHSQKTDWQKMLKFGRKKRDRVDQILVQELHEEEAQWVNYDEDELFVKMQLADSIFDALLKDTVSVLNEIYEKKVKRKGSPRQLS</sequence>
<feature type="compositionally biased region" description="Low complexity" evidence="2">
    <location>
        <begin position="335"/>
        <end position="344"/>
    </location>
</feature>
<feature type="compositionally biased region" description="Basic and acidic residues" evidence="2">
    <location>
        <begin position="958"/>
        <end position="972"/>
    </location>
</feature>
<feature type="region of interest" description="Disordered" evidence="2">
    <location>
        <begin position="57"/>
        <end position="220"/>
    </location>
</feature>
<dbReference type="Proteomes" id="UP000516260">
    <property type="component" value="Chromosome 6"/>
</dbReference>
<proteinExistence type="predicted"/>
<dbReference type="GO" id="GO:0005813">
    <property type="term" value="C:centrosome"/>
    <property type="evidence" value="ECO:0007669"/>
    <property type="project" value="InterPro"/>
</dbReference>
<protein>
    <recommendedName>
        <fullName evidence="3">CAP-Gly domain-containing protein</fullName>
    </recommendedName>
</protein>
<feature type="region of interest" description="Disordered" evidence="2">
    <location>
        <begin position="467"/>
        <end position="555"/>
    </location>
</feature>
<feature type="compositionally biased region" description="Polar residues" evidence="2">
    <location>
        <begin position="529"/>
        <end position="546"/>
    </location>
</feature>
<feature type="region of interest" description="Disordered" evidence="2">
    <location>
        <begin position="278"/>
        <end position="445"/>
    </location>
</feature>
<feature type="compositionally biased region" description="Basic and acidic residues" evidence="2">
    <location>
        <begin position="9"/>
        <end position="23"/>
    </location>
</feature>
<feature type="region of interest" description="Disordered" evidence="2">
    <location>
        <begin position="697"/>
        <end position="744"/>
    </location>
</feature>
<feature type="coiled-coil region" evidence="1">
    <location>
        <begin position="236"/>
        <end position="263"/>
    </location>
</feature>
<gene>
    <name evidence="4" type="ORF">fugu_006106</name>
</gene>
<name>A0A4Z2B759_9TELE</name>
<feature type="compositionally biased region" description="Basic and acidic residues" evidence="2">
    <location>
        <begin position="429"/>
        <end position="445"/>
    </location>
</feature>
<dbReference type="Pfam" id="PF01302">
    <property type="entry name" value="CAP_GLY"/>
    <property type="match status" value="1"/>
</dbReference>
<feature type="compositionally biased region" description="Basic and acidic residues" evidence="2">
    <location>
        <begin position="707"/>
        <end position="734"/>
    </location>
</feature>
<dbReference type="PANTHER" id="PTHR13958:SF3">
    <property type="entry name" value="CAP-GLY DOMAIN-CONTAINING PROTEIN-RELATED"/>
    <property type="match status" value="1"/>
</dbReference>
<dbReference type="Gene3D" id="2.30.30.190">
    <property type="entry name" value="CAP Gly-rich-like domain"/>
    <property type="match status" value="1"/>
</dbReference>
<evidence type="ECO:0000256" key="1">
    <source>
        <dbReference type="SAM" id="Coils"/>
    </source>
</evidence>
<dbReference type="InterPro" id="IPR028750">
    <property type="entry name" value="CEP350/CC187"/>
</dbReference>
<evidence type="ECO:0000313" key="5">
    <source>
        <dbReference type="Proteomes" id="UP000516260"/>
    </source>
</evidence>
<dbReference type="SMART" id="SM01052">
    <property type="entry name" value="CAP_GLY"/>
    <property type="match status" value="1"/>
</dbReference>
<dbReference type="PANTHER" id="PTHR13958">
    <property type="entry name" value="CENTROSOME-ASSOCIATED PROTEIN 350"/>
    <property type="match status" value="1"/>
</dbReference>
<dbReference type="GO" id="GO:0034453">
    <property type="term" value="P:microtubule anchoring"/>
    <property type="evidence" value="ECO:0007669"/>
    <property type="project" value="InterPro"/>
</dbReference>
<feature type="compositionally biased region" description="Basic and acidic residues" evidence="2">
    <location>
        <begin position="62"/>
        <end position="75"/>
    </location>
</feature>
<keyword evidence="5" id="KW-1185">Reference proteome</keyword>
<feature type="region of interest" description="Disordered" evidence="2">
    <location>
        <begin position="1"/>
        <end position="23"/>
    </location>
</feature>
<feature type="compositionally biased region" description="Pro residues" evidence="2">
    <location>
        <begin position="974"/>
        <end position="983"/>
    </location>
</feature>
<feature type="region of interest" description="Disordered" evidence="2">
    <location>
        <begin position="589"/>
        <end position="608"/>
    </location>
</feature>
<feature type="compositionally biased region" description="Pro residues" evidence="2">
    <location>
        <begin position="598"/>
        <end position="608"/>
    </location>
</feature>